<name>A0A8S5NNN1_9CAUD</name>
<reference evidence="1" key="1">
    <citation type="journal article" date="2021" name="Proc. Natl. Acad. Sci. U.S.A.">
        <title>A Catalog of Tens of Thousands of Viruses from Human Metagenomes Reveals Hidden Associations with Chronic Diseases.</title>
        <authorList>
            <person name="Tisza M.J."/>
            <person name="Buck C.B."/>
        </authorList>
    </citation>
    <scope>NUCLEOTIDE SEQUENCE</scope>
    <source>
        <strain evidence="1">CtwFJ1</strain>
    </source>
</reference>
<accession>A0A8S5NNN1</accession>
<dbReference type="EMBL" id="BK015205">
    <property type="protein sequence ID" value="DAD95882.1"/>
    <property type="molecule type" value="Genomic_DNA"/>
</dbReference>
<proteinExistence type="predicted"/>
<organism evidence="1">
    <name type="scientific">Podoviridae sp. ctwFJ1</name>
    <dbReference type="NCBI Taxonomy" id="2826586"/>
    <lineage>
        <taxon>Viruses</taxon>
        <taxon>Duplodnaviria</taxon>
        <taxon>Heunggongvirae</taxon>
        <taxon>Uroviricota</taxon>
        <taxon>Caudoviricetes</taxon>
    </lineage>
</organism>
<sequence length="112" mass="13160">MEYNIEKLDKEVGRILEEFKVKNNSLPLKHRIYVTFPKKGEDEFTLISLIVRVTDREGFNHTFFKADHATLSINYSSSRFEEVSNSLIKQLTTLLEKGIFDRSLETFKGWEL</sequence>
<evidence type="ECO:0000313" key="1">
    <source>
        <dbReference type="EMBL" id="DAD95882.1"/>
    </source>
</evidence>
<protein>
    <submittedName>
        <fullName evidence="1">Uncharacterized protein</fullName>
    </submittedName>
</protein>